<evidence type="ECO:0000313" key="2">
    <source>
        <dbReference type="Proteomes" id="UP001365542"/>
    </source>
</evidence>
<dbReference type="AlphaFoldDB" id="A0AAV9XH73"/>
<evidence type="ECO:0000313" key="1">
    <source>
        <dbReference type="EMBL" id="KAK6540494.1"/>
    </source>
</evidence>
<gene>
    <name evidence="1" type="ORF">TWF694_009284</name>
</gene>
<sequence length="425" mass="48503">MPIQALPNELLIVIFDEVISGVKPHAAIHKTIVNLSLICHRFYEALQFHLDSVCLFAVSIPNAKIPEVSTRYRLLRFNTGGATGIFVKKLEVYGGIRTPSKAQFKPGDEAWSLAHFFATFKKGLEAPGADATFGLFQYSLNATVPGFTNLSSAFLQNSTDGLVVHLIYALRVVLVFCPSLRNLRLLVTLSLETQQQLAALLKVLEDSPTNTSARLQELEVSIREKRYDENIPHKDEKLPCCGIELFSRLLGPATESVRQFEFRYNDGNIVRYRDGTPETRWRFSNLRHIKMPSTSLTTRWAIDSYLDVDYTKVETLTLTGQASENMMSWDEQTIKFFTKFSDVKTLSISISSKEDTKWVLFLLVQKPPDIFPRLEACELHVSYDSYIIGNDRDAMSRVITNMRSNHRTEIIESTKKYDRFKFYLK</sequence>
<comment type="caution">
    <text evidence="1">The sequence shown here is derived from an EMBL/GenBank/DDBJ whole genome shotgun (WGS) entry which is preliminary data.</text>
</comment>
<name>A0AAV9XH73_9PEZI</name>
<keyword evidence="2" id="KW-1185">Reference proteome</keyword>
<protein>
    <recommendedName>
        <fullName evidence="3">F-box domain-containing protein</fullName>
    </recommendedName>
</protein>
<reference evidence="1 2" key="1">
    <citation type="submission" date="2019-10" db="EMBL/GenBank/DDBJ databases">
        <authorList>
            <person name="Palmer J.M."/>
        </authorList>
    </citation>
    <scope>NUCLEOTIDE SEQUENCE [LARGE SCALE GENOMIC DNA]</scope>
    <source>
        <strain evidence="1 2">TWF694</strain>
    </source>
</reference>
<accession>A0AAV9XH73</accession>
<dbReference type="EMBL" id="JAVHJO010000005">
    <property type="protein sequence ID" value="KAK6540494.1"/>
    <property type="molecule type" value="Genomic_DNA"/>
</dbReference>
<organism evidence="1 2">
    <name type="scientific">Orbilia ellipsospora</name>
    <dbReference type="NCBI Taxonomy" id="2528407"/>
    <lineage>
        <taxon>Eukaryota</taxon>
        <taxon>Fungi</taxon>
        <taxon>Dikarya</taxon>
        <taxon>Ascomycota</taxon>
        <taxon>Pezizomycotina</taxon>
        <taxon>Orbiliomycetes</taxon>
        <taxon>Orbiliales</taxon>
        <taxon>Orbiliaceae</taxon>
        <taxon>Orbilia</taxon>
    </lineage>
</organism>
<proteinExistence type="predicted"/>
<dbReference type="Proteomes" id="UP001365542">
    <property type="component" value="Unassembled WGS sequence"/>
</dbReference>
<evidence type="ECO:0008006" key="3">
    <source>
        <dbReference type="Google" id="ProtNLM"/>
    </source>
</evidence>